<feature type="region of interest" description="Disordered" evidence="1">
    <location>
        <begin position="54"/>
        <end position="105"/>
    </location>
</feature>
<keyword evidence="2" id="KW-0812">Transmembrane</keyword>
<dbReference type="EMBL" id="CAUYUJ010015771">
    <property type="protein sequence ID" value="CAK0857949.1"/>
    <property type="molecule type" value="Genomic_DNA"/>
</dbReference>
<accession>A0ABN9UEI3</accession>
<evidence type="ECO:0000256" key="1">
    <source>
        <dbReference type="SAM" id="MobiDB-lite"/>
    </source>
</evidence>
<comment type="caution">
    <text evidence="3">The sequence shown here is derived from an EMBL/GenBank/DDBJ whole genome shotgun (WGS) entry which is preliminary data.</text>
</comment>
<gene>
    <name evidence="3" type="ORF">PCOR1329_LOCUS47887</name>
</gene>
<dbReference type="Proteomes" id="UP001189429">
    <property type="component" value="Unassembled WGS sequence"/>
</dbReference>
<keyword evidence="2" id="KW-0472">Membrane</keyword>
<evidence type="ECO:0000313" key="3">
    <source>
        <dbReference type="EMBL" id="CAK0857949.1"/>
    </source>
</evidence>
<sequence length="429" mass="44778">MVAVVVSVVGVVVVVAVVVVVVIVVFTPCVAAITALRALSMAANLTKQVGMEPSSLRNAENQHVDQSEASGLQTEIAKVDGEQRTDGAERGSMEAPETTESKRGAEHSWRTFGQDCQASAHGLRALALCDGRHGLALEVGAAQLEQCFGATVAQVSVKGKIVVASAASDDEAKSGLVTTGLRDAMASKAALGKRRGKGPQLREGLAQRAEIDRPLQEKLADAIEATREARRLHAQVAGHLHSFLADALAWRAANLQSGRARDGAAARGKDRCAKARPRPQARLVDAGRPGAGGGEAGQTARGRGRADGTRAGLRAQALGRRAGSEDYATASGVSPSCRTARRVQRSSSVNATSWLARRNSTAAQFVAPDLGGSITIGVRGLLRMFMDCQLRRLKDPDCGCLRGRGARGGLCTLGRGHGHEAAGPRRPGH</sequence>
<keyword evidence="4" id="KW-1185">Reference proteome</keyword>
<feature type="compositionally biased region" description="Basic and acidic residues" evidence="1">
    <location>
        <begin position="259"/>
        <end position="273"/>
    </location>
</feature>
<name>A0ABN9UEI3_9DINO</name>
<proteinExistence type="predicted"/>
<keyword evidence="2" id="KW-1133">Transmembrane helix</keyword>
<organism evidence="3 4">
    <name type="scientific">Prorocentrum cordatum</name>
    <dbReference type="NCBI Taxonomy" id="2364126"/>
    <lineage>
        <taxon>Eukaryota</taxon>
        <taxon>Sar</taxon>
        <taxon>Alveolata</taxon>
        <taxon>Dinophyceae</taxon>
        <taxon>Prorocentrales</taxon>
        <taxon>Prorocentraceae</taxon>
        <taxon>Prorocentrum</taxon>
    </lineage>
</organism>
<feature type="compositionally biased region" description="Basic and acidic residues" evidence="1">
    <location>
        <begin position="77"/>
        <end position="92"/>
    </location>
</feature>
<evidence type="ECO:0000256" key="2">
    <source>
        <dbReference type="SAM" id="Phobius"/>
    </source>
</evidence>
<protein>
    <submittedName>
        <fullName evidence="3">Uncharacterized protein</fullName>
    </submittedName>
</protein>
<reference evidence="3" key="1">
    <citation type="submission" date="2023-10" db="EMBL/GenBank/DDBJ databases">
        <authorList>
            <person name="Chen Y."/>
            <person name="Shah S."/>
            <person name="Dougan E. K."/>
            <person name="Thang M."/>
            <person name="Chan C."/>
        </authorList>
    </citation>
    <scope>NUCLEOTIDE SEQUENCE [LARGE SCALE GENOMIC DNA]</scope>
</reference>
<evidence type="ECO:0000313" key="4">
    <source>
        <dbReference type="Proteomes" id="UP001189429"/>
    </source>
</evidence>
<feature type="region of interest" description="Disordered" evidence="1">
    <location>
        <begin position="259"/>
        <end position="310"/>
    </location>
</feature>
<feature type="transmembrane region" description="Helical" evidence="2">
    <location>
        <begin position="6"/>
        <end position="39"/>
    </location>
</feature>